<dbReference type="Proteomes" id="UP000011648">
    <property type="component" value="Unassembled WGS sequence"/>
</dbReference>
<comment type="caution">
    <text evidence="2">The sequence shown here is derived from an EMBL/GenBank/DDBJ whole genome shotgun (WGS) entry which is preliminary data.</text>
</comment>
<dbReference type="AlphaFoldDB" id="M0A9K5"/>
<dbReference type="OrthoDB" id="275564at2157"/>
<evidence type="ECO:0000313" key="3">
    <source>
        <dbReference type="Proteomes" id="UP000011648"/>
    </source>
</evidence>
<feature type="transmembrane region" description="Helical" evidence="1">
    <location>
        <begin position="48"/>
        <end position="67"/>
    </location>
</feature>
<proteinExistence type="predicted"/>
<organism evidence="2 3">
    <name type="scientific">Natrialba taiwanensis DSM 12281</name>
    <dbReference type="NCBI Taxonomy" id="1230458"/>
    <lineage>
        <taxon>Archaea</taxon>
        <taxon>Methanobacteriati</taxon>
        <taxon>Methanobacteriota</taxon>
        <taxon>Stenosarchaea group</taxon>
        <taxon>Halobacteria</taxon>
        <taxon>Halobacteriales</taxon>
        <taxon>Natrialbaceae</taxon>
        <taxon>Natrialba</taxon>
    </lineage>
</organism>
<dbReference type="STRING" id="1230458.C484_06357"/>
<name>M0A9K5_9EURY</name>
<dbReference type="EMBL" id="AOIL01000017">
    <property type="protein sequence ID" value="ELY94572.1"/>
    <property type="molecule type" value="Genomic_DNA"/>
</dbReference>
<feature type="transmembrane region" description="Helical" evidence="1">
    <location>
        <begin position="21"/>
        <end position="42"/>
    </location>
</feature>
<evidence type="ECO:0000313" key="2">
    <source>
        <dbReference type="EMBL" id="ELY94572.1"/>
    </source>
</evidence>
<evidence type="ECO:0000256" key="1">
    <source>
        <dbReference type="SAM" id="Phobius"/>
    </source>
</evidence>
<gene>
    <name evidence="2" type="ORF">C484_06357</name>
</gene>
<keyword evidence="1" id="KW-0812">Transmembrane</keyword>
<protein>
    <submittedName>
        <fullName evidence="2">Uncharacterized protein</fullName>
    </submittedName>
</protein>
<dbReference type="RefSeq" id="WP_006825092.1">
    <property type="nucleotide sequence ID" value="NZ_AOIL01000017.1"/>
</dbReference>
<keyword evidence="1" id="KW-0472">Membrane</keyword>
<reference evidence="2 3" key="1">
    <citation type="journal article" date="2014" name="PLoS Genet.">
        <title>Phylogenetically driven sequencing of extremely halophilic archaea reveals strategies for static and dynamic osmo-response.</title>
        <authorList>
            <person name="Becker E.A."/>
            <person name="Seitzer P.M."/>
            <person name="Tritt A."/>
            <person name="Larsen D."/>
            <person name="Krusor M."/>
            <person name="Yao A.I."/>
            <person name="Wu D."/>
            <person name="Madern D."/>
            <person name="Eisen J.A."/>
            <person name="Darling A.E."/>
            <person name="Facciotti M.T."/>
        </authorList>
    </citation>
    <scope>NUCLEOTIDE SEQUENCE [LARGE SCALE GENOMIC DNA]</scope>
    <source>
        <strain evidence="2 3">DSM 12281</strain>
    </source>
</reference>
<keyword evidence="1" id="KW-1133">Transmembrane helix</keyword>
<sequence length="73" mass="7915">MNAVKRLYNRADEWAKGLSRVSYAALLGLSAGIGVLVVNLLLSAEFALVQALTMALVMFSLECVFGLHQTTEE</sequence>
<accession>M0A9K5</accession>
<keyword evidence="3" id="KW-1185">Reference proteome</keyword>